<gene>
    <name evidence="3" type="ORF">B7P43_G06494</name>
</gene>
<dbReference type="PANTHER" id="PTHR46961">
    <property type="entry name" value="DYNEIN HEAVY CHAIN 1, AXONEMAL-LIKE PROTEIN"/>
    <property type="match status" value="1"/>
</dbReference>
<reference evidence="3 4" key="1">
    <citation type="submission" date="2017-12" db="EMBL/GenBank/DDBJ databases">
        <title>Hemimetabolous genomes reveal molecular basis of termite eusociality.</title>
        <authorList>
            <person name="Harrison M.C."/>
            <person name="Jongepier E."/>
            <person name="Robertson H.M."/>
            <person name="Arning N."/>
            <person name="Bitard-Feildel T."/>
            <person name="Chao H."/>
            <person name="Childers C.P."/>
            <person name="Dinh H."/>
            <person name="Doddapaneni H."/>
            <person name="Dugan S."/>
            <person name="Gowin J."/>
            <person name="Greiner C."/>
            <person name="Han Y."/>
            <person name="Hu H."/>
            <person name="Hughes D.S.T."/>
            <person name="Huylmans A.-K."/>
            <person name="Kemena C."/>
            <person name="Kremer L.P.M."/>
            <person name="Lee S.L."/>
            <person name="Lopez-Ezquerra A."/>
            <person name="Mallet L."/>
            <person name="Monroy-Kuhn J.M."/>
            <person name="Moser A."/>
            <person name="Murali S.C."/>
            <person name="Muzny D.M."/>
            <person name="Otani S."/>
            <person name="Piulachs M.-D."/>
            <person name="Poelchau M."/>
            <person name="Qu J."/>
            <person name="Schaub F."/>
            <person name="Wada-Katsumata A."/>
            <person name="Worley K.C."/>
            <person name="Xie Q."/>
            <person name="Ylla G."/>
            <person name="Poulsen M."/>
            <person name="Gibbs R.A."/>
            <person name="Schal C."/>
            <person name="Richards S."/>
            <person name="Belles X."/>
            <person name="Korb J."/>
            <person name="Bornberg-Bauer E."/>
        </authorList>
    </citation>
    <scope>NUCLEOTIDE SEQUENCE [LARGE SCALE GENOMIC DNA]</scope>
    <source>
        <tissue evidence="3">Whole body</tissue>
    </source>
</reference>
<dbReference type="Gene3D" id="3.40.50.300">
    <property type="entry name" value="P-loop containing nucleotide triphosphate hydrolases"/>
    <property type="match status" value="1"/>
</dbReference>
<dbReference type="GO" id="GO:0007018">
    <property type="term" value="P:microtubule-based movement"/>
    <property type="evidence" value="ECO:0007669"/>
    <property type="project" value="InterPro"/>
</dbReference>
<evidence type="ECO:0000259" key="1">
    <source>
        <dbReference type="Pfam" id="PF12774"/>
    </source>
</evidence>
<organism evidence="3 4">
    <name type="scientific">Cryptotermes secundus</name>
    <dbReference type="NCBI Taxonomy" id="105785"/>
    <lineage>
        <taxon>Eukaryota</taxon>
        <taxon>Metazoa</taxon>
        <taxon>Ecdysozoa</taxon>
        <taxon>Arthropoda</taxon>
        <taxon>Hexapoda</taxon>
        <taxon>Insecta</taxon>
        <taxon>Pterygota</taxon>
        <taxon>Neoptera</taxon>
        <taxon>Polyneoptera</taxon>
        <taxon>Dictyoptera</taxon>
        <taxon>Blattodea</taxon>
        <taxon>Blattoidea</taxon>
        <taxon>Termitoidae</taxon>
        <taxon>Kalotermitidae</taxon>
        <taxon>Cryptotermitinae</taxon>
        <taxon>Cryptotermes</taxon>
    </lineage>
</organism>
<evidence type="ECO:0000259" key="2">
    <source>
        <dbReference type="Pfam" id="PF17852"/>
    </source>
</evidence>
<dbReference type="InterPro" id="IPR035699">
    <property type="entry name" value="AAA_6"/>
</dbReference>
<dbReference type="Gene3D" id="1.10.8.710">
    <property type="match status" value="1"/>
</dbReference>
<dbReference type="Pfam" id="PF17852">
    <property type="entry name" value="Dynein_AAA_lid"/>
    <property type="match status" value="1"/>
</dbReference>
<feature type="domain" description="Dynein heavy chain hydrolytic ATP-binding dynein motor region" evidence="1">
    <location>
        <begin position="1"/>
        <end position="115"/>
    </location>
</feature>
<dbReference type="Proteomes" id="UP000235965">
    <property type="component" value="Unassembled WGS sequence"/>
</dbReference>
<dbReference type="Pfam" id="PF12774">
    <property type="entry name" value="AAA_6"/>
    <property type="match status" value="1"/>
</dbReference>
<dbReference type="Gene3D" id="1.10.472.130">
    <property type="match status" value="1"/>
</dbReference>
<dbReference type="PANTHER" id="PTHR46961:SF8">
    <property type="entry name" value="DYNEIN AXONEMAL HEAVY CHAIN 7"/>
    <property type="match status" value="1"/>
</dbReference>
<dbReference type="FunFam" id="3.40.50.300:FF:001328">
    <property type="entry name" value="Dynein heavy chain 6, axonemal"/>
    <property type="match status" value="1"/>
</dbReference>
<dbReference type="InterPro" id="IPR026983">
    <property type="entry name" value="DHC"/>
</dbReference>
<dbReference type="InParanoid" id="A0A2J7QZ99"/>
<dbReference type="GO" id="GO:0045505">
    <property type="term" value="F:dynein intermediate chain binding"/>
    <property type="evidence" value="ECO:0007669"/>
    <property type="project" value="InterPro"/>
</dbReference>
<sequence length="422" mass="47850">MRAIKSVLIAAGNLKFKYPDESEDILVLRSIKDVNMSMLLNHDLPLFQGITSDIFPGIILPEPDYTILNAAVMSACKAANVECIPPFLEKVQQIYEMMTVRHGFMIVGLPFGGKTTAYRMLADGLAEIENKGLKDEHKIEITVINPKSITMGQLYGQFDPVSHEWSNGVLAVSYRAFAVSTSLNRKWLVFDGPVDAIWIENMNTVLDDNRKLCLMSGETIQLSPTTSLLFEVMDLDVASPATVSRCGMIYMEPATLGWEPLLESWINTLPPTLHDQNKINLRHMFLRFSYPLLHLIRKGGVKELTPSSDSNLMRSVMNLFDTFMDDFYDEKYMQGISDLDERAQLEGVFFFSCIWSLGGTLNTEGRLRFNILFRGLLEKEFPAALKEEFGLPMNVKPPLKPYIFLIPAQGLVYDYRFIKEVR</sequence>
<dbReference type="SUPFAM" id="SSF52540">
    <property type="entry name" value="P-loop containing nucleoside triphosphate hydrolases"/>
    <property type="match status" value="1"/>
</dbReference>
<evidence type="ECO:0008006" key="5">
    <source>
        <dbReference type="Google" id="ProtNLM"/>
    </source>
</evidence>
<evidence type="ECO:0000313" key="3">
    <source>
        <dbReference type="EMBL" id="PNF33904.1"/>
    </source>
</evidence>
<comment type="caution">
    <text evidence="3">The sequence shown here is derived from an EMBL/GenBank/DDBJ whole genome shotgun (WGS) entry which is preliminary data.</text>
</comment>
<dbReference type="GO" id="GO:0005524">
    <property type="term" value="F:ATP binding"/>
    <property type="evidence" value="ECO:0007669"/>
    <property type="project" value="InterPro"/>
</dbReference>
<keyword evidence="4" id="KW-1185">Reference proteome</keyword>
<proteinExistence type="predicted"/>
<feature type="non-terminal residue" evidence="3">
    <location>
        <position position="422"/>
    </location>
</feature>
<protein>
    <recommendedName>
        <fullName evidence="5">Dynein heavy chain hydrolytic ATP-binding dynein motor region domain-containing protein</fullName>
    </recommendedName>
</protein>
<dbReference type="AlphaFoldDB" id="A0A2J7QZ99"/>
<dbReference type="InterPro" id="IPR043157">
    <property type="entry name" value="Dynein_AAA1S"/>
</dbReference>
<dbReference type="STRING" id="105785.A0A2J7QZ99"/>
<dbReference type="InterPro" id="IPR027417">
    <property type="entry name" value="P-loop_NTPase"/>
</dbReference>
<dbReference type="OrthoDB" id="447173at2759"/>
<dbReference type="GO" id="GO:0051959">
    <property type="term" value="F:dynein light intermediate chain binding"/>
    <property type="evidence" value="ECO:0007669"/>
    <property type="project" value="InterPro"/>
</dbReference>
<name>A0A2J7QZ99_9NEOP</name>
<evidence type="ECO:0000313" key="4">
    <source>
        <dbReference type="Proteomes" id="UP000235965"/>
    </source>
</evidence>
<dbReference type="EMBL" id="NEVH01009071">
    <property type="protein sequence ID" value="PNF33904.1"/>
    <property type="molecule type" value="Genomic_DNA"/>
</dbReference>
<dbReference type="FunFam" id="1.10.8.710:FF:000008">
    <property type="entry name" value="Dynein axonemal heavy chain 3"/>
    <property type="match status" value="1"/>
</dbReference>
<feature type="domain" description="Dynein heavy chain AAA 5 extension" evidence="2">
    <location>
        <begin position="281"/>
        <end position="420"/>
    </location>
</feature>
<dbReference type="GO" id="GO:0030286">
    <property type="term" value="C:dynein complex"/>
    <property type="evidence" value="ECO:0007669"/>
    <property type="project" value="InterPro"/>
</dbReference>
<accession>A0A2J7QZ99</accession>
<dbReference type="InterPro" id="IPR041466">
    <property type="entry name" value="Dynein_AAA5_ext"/>
</dbReference>